<accession>A0A6I6HRF6</accession>
<evidence type="ECO:0000313" key="2">
    <source>
        <dbReference type="EMBL" id="QGW85004.1"/>
    </source>
</evidence>
<dbReference type="EMBL" id="CP046622">
    <property type="protein sequence ID" value="QGW85004.1"/>
    <property type="molecule type" value="Genomic_DNA"/>
</dbReference>
<name>A0A6I6HRF6_VARPD</name>
<dbReference type="PIRSF" id="PIRSF016789">
    <property type="entry name" value="DUF454"/>
    <property type="match status" value="1"/>
</dbReference>
<organism evidence="2 3">
    <name type="scientific">Variovorax paradoxus</name>
    <dbReference type="NCBI Taxonomy" id="34073"/>
    <lineage>
        <taxon>Bacteria</taxon>
        <taxon>Pseudomonadati</taxon>
        <taxon>Pseudomonadota</taxon>
        <taxon>Betaproteobacteria</taxon>
        <taxon>Burkholderiales</taxon>
        <taxon>Comamonadaceae</taxon>
        <taxon>Variovorax</taxon>
    </lineage>
</organism>
<dbReference type="AlphaFoldDB" id="A0A6I6HRF6"/>
<dbReference type="PANTHER" id="PTHR35813">
    <property type="entry name" value="INNER MEMBRANE PROTEIN YBAN"/>
    <property type="match status" value="1"/>
</dbReference>
<protein>
    <submittedName>
        <fullName evidence="2">DUF454 family protein</fullName>
    </submittedName>
</protein>
<dbReference type="Pfam" id="PF04304">
    <property type="entry name" value="DUF454"/>
    <property type="match status" value="1"/>
</dbReference>
<dbReference type="GO" id="GO:0005886">
    <property type="term" value="C:plasma membrane"/>
    <property type="evidence" value="ECO:0007669"/>
    <property type="project" value="TreeGrafter"/>
</dbReference>
<proteinExistence type="predicted"/>
<dbReference type="Proteomes" id="UP000425817">
    <property type="component" value="Chromosome"/>
</dbReference>
<keyword evidence="1" id="KW-0812">Transmembrane</keyword>
<keyword evidence="1" id="KW-1133">Transmembrane helix</keyword>
<dbReference type="OrthoDB" id="9816293at2"/>
<evidence type="ECO:0000256" key="1">
    <source>
        <dbReference type="SAM" id="Phobius"/>
    </source>
</evidence>
<sequence length="115" mass="12688">MLWRVLALVLVALGLLGVFLPVLPTVPFLLAAAWAGGHGWPALEQWLVGHPRYGKYIRQWREGGCVPRRAKWAASWMMAFSSAVLLATGAHIAVKIGAPLLMAVVAVWLWRRPEP</sequence>
<dbReference type="PANTHER" id="PTHR35813:SF1">
    <property type="entry name" value="INNER MEMBRANE PROTEIN YBAN"/>
    <property type="match status" value="1"/>
</dbReference>
<feature type="transmembrane region" description="Helical" evidence="1">
    <location>
        <begin position="77"/>
        <end position="110"/>
    </location>
</feature>
<gene>
    <name evidence="2" type="ORF">GOQ09_13565</name>
</gene>
<evidence type="ECO:0000313" key="3">
    <source>
        <dbReference type="Proteomes" id="UP000425817"/>
    </source>
</evidence>
<dbReference type="InterPro" id="IPR007401">
    <property type="entry name" value="DUF454"/>
</dbReference>
<keyword evidence="1" id="KW-0472">Membrane</keyword>
<reference evidence="2 3" key="1">
    <citation type="submission" date="2019-12" db="EMBL/GenBank/DDBJ databases">
        <title>Hybrid Genome Assemblies of two High G+C Isolates from Undergraduate Microbiology Courses.</title>
        <authorList>
            <person name="Ne Ville C.J."/>
            <person name="Enright D."/>
            <person name="Hernandez I."/>
            <person name="Dodsworth J."/>
            <person name="Orwin P.M."/>
        </authorList>
    </citation>
    <scope>NUCLEOTIDE SEQUENCE [LARGE SCALE GENOMIC DNA]</scope>
    <source>
        <strain evidence="2 3">CSUSB</strain>
    </source>
</reference>